<dbReference type="GO" id="GO:0008236">
    <property type="term" value="F:serine-type peptidase activity"/>
    <property type="evidence" value="ECO:0007669"/>
    <property type="project" value="InterPro"/>
</dbReference>
<dbReference type="PANTHER" id="PTHR32060:SF22">
    <property type="entry name" value="CARBOXYL-TERMINAL-PROCESSING PEPTIDASE 3, CHLOROPLASTIC"/>
    <property type="match status" value="1"/>
</dbReference>
<accession>A0A6S6UMB0</accession>
<dbReference type="GO" id="GO:0004175">
    <property type="term" value="F:endopeptidase activity"/>
    <property type="evidence" value="ECO:0007669"/>
    <property type="project" value="TreeGrafter"/>
</dbReference>
<reference evidence="2" key="1">
    <citation type="submission" date="2020-01" db="EMBL/GenBank/DDBJ databases">
        <authorList>
            <person name="Meier V. D."/>
            <person name="Meier V D."/>
        </authorList>
    </citation>
    <scope>NUCLEOTIDE SEQUENCE</scope>
    <source>
        <strain evidence="2">HLG_WM_MAG_09</strain>
    </source>
</reference>
<dbReference type="GO" id="GO:0006508">
    <property type="term" value="P:proteolysis"/>
    <property type="evidence" value="ECO:0007669"/>
    <property type="project" value="InterPro"/>
</dbReference>
<feature type="domain" description="Tail specific protease" evidence="1">
    <location>
        <begin position="324"/>
        <end position="494"/>
    </location>
</feature>
<dbReference type="PANTHER" id="PTHR32060">
    <property type="entry name" value="TAIL-SPECIFIC PROTEASE"/>
    <property type="match status" value="1"/>
</dbReference>
<dbReference type="InterPro" id="IPR005151">
    <property type="entry name" value="Tail-specific_protease"/>
</dbReference>
<sequence length="663" mass="74293">MPDSFTDFSVASHITAELPRLRDTLPTDAGLSLADKRTLVDQAKVLIEQVYAHLHLKEALYGINPVQRLTLLQYRLEDPEDDVLKSELEFHRELLSIIHSMHDLHTNYVLPTPYRRLTAVLPFLVEEFFDDQENPHYIVTKLTKGFRRFRHEHFKKGVEVILWNGLPIEEAIRRNGEQESGSNTAARFAVGLRSLTIRTLAISLPPEEITIRIQYRDNDGKERESDFEWLTVGAPAITTADEGAALSFQHNAALTTDTDEPVDLYLESLMGYHLQATRINACRKHLYANSDEAPVTQPSLAEPLTSNMPDVIRASTLKTPDGEFAYLRLFSFSVHDNNAYLAEIIRLLKALPQNGLVLDLRGNPGGLITAAETLLQLLTPHTIQPEKAQFKSSPLVRELCRRNSPSSLIPALNLEPWVDSLSRAHASGALYSTGHSITNEYDANSIGQVYTAPVVLITDAYCYSAADMFSAGFRDHNIGRILGASDNTGAGGANVWRHLLLKILSEAPGMDESGILNKVFKELPRSADFRVSSRRMLRVGEEAGMPLEDFGVEPDERHYMTEKDVLDGNVDLYNHATRILTLQTRYQMNVKVDDQQCKLKISTQNIERIDWFIDDRATGSLDVDKNTATIKLPPSDQKRQVTLFAYTGGKKVAASKQYIVCGE</sequence>
<gene>
    <name evidence="2" type="ORF">HELGO_WM26780</name>
</gene>
<dbReference type="SUPFAM" id="SSF52096">
    <property type="entry name" value="ClpP/crotonase"/>
    <property type="match status" value="1"/>
</dbReference>
<dbReference type="Gene3D" id="2.30.42.10">
    <property type="match status" value="1"/>
</dbReference>
<dbReference type="Gene3D" id="3.90.226.10">
    <property type="entry name" value="2-enoyl-CoA Hydratase, Chain A, domain 1"/>
    <property type="match status" value="1"/>
</dbReference>
<protein>
    <submittedName>
        <fullName evidence="2">Peptidase S41</fullName>
    </submittedName>
</protein>
<dbReference type="Pfam" id="PF03572">
    <property type="entry name" value="Peptidase_S41"/>
    <property type="match status" value="1"/>
</dbReference>
<dbReference type="AlphaFoldDB" id="A0A6S6UMB0"/>
<dbReference type="EMBL" id="CACVAT010000627">
    <property type="protein sequence ID" value="CAA6830762.1"/>
    <property type="molecule type" value="Genomic_DNA"/>
</dbReference>
<name>A0A6S6UMB0_9GAMM</name>
<evidence type="ECO:0000259" key="1">
    <source>
        <dbReference type="Pfam" id="PF03572"/>
    </source>
</evidence>
<dbReference type="InterPro" id="IPR029045">
    <property type="entry name" value="ClpP/crotonase-like_dom_sf"/>
</dbReference>
<evidence type="ECO:0000313" key="2">
    <source>
        <dbReference type="EMBL" id="CAA6830762.1"/>
    </source>
</evidence>
<organism evidence="2">
    <name type="scientific">uncultured Thiotrichaceae bacterium</name>
    <dbReference type="NCBI Taxonomy" id="298394"/>
    <lineage>
        <taxon>Bacteria</taxon>
        <taxon>Pseudomonadati</taxon>
        <taxon>Pseudomonadota</taxon>
        <taxon>Gammaproteobacteria</taxon>
        <taxon>Thiotrichales</taxon>
        <taxon>Thiotrichaceae</taxon>
        <taxon>environmental samples</taxon>
    </lineage>
</organism>
<proteinExistence type="predicted"/>
<dbReference type="InterPro" id="IPR036034">
    <property type="entry name" value="PDZ_sf"/>
</dbReference>